<feature type="transmembrane region" description="Helical" evidence="8">
    <location>
        <begin position="421"/>
        <end position="440"/>
    </location>
</feature>
<dbReference type="Proteomes" id="UP001190926">
    <property type="component" value="Unassembled WGS sequence"/>
</dbReference>
<dbReference type="AlphaFoldDB" id="A0AAD4P0B1"/>
<comment type="similarity">
    <text evidence="2">Belongs to the TrkH potassium transport family. HKT (TC 2.A.38.3) subfamily.</text>
</comment>
<evidence type="ECO:0000256" key="6">
    <source>
        <dbReference type="ARBA" id="ARBA00023065"/>
    </source>
</evidence>
<keyword evidence="5 8" id="KW-1133">Transmembrane helix</keyword>
<evidence type="ECO:0000256" key="7">
    <source>
        <dbReference type="ARBA" id="ARBA00023136"/>
    </source>
</evidence>
<keyword evidence="6" id="KW-0406">Ion transport</keyword>
<keyword evidence="7 8" id="KW-0472">Membrane</keyword>
<dbReference type="GO" id="GO:0005886">
    <property type="term" value="C:plasma membrane"/>
    <property type="evidence" value="ECO:0007669"/>
    <property type="project" value="TreeGrafter"/>
</dbReference>
<sequence>MDDVPSYRKKTRHLCSSAWKTTKLFILLCYRDLLFKTNAFFAYILYFVSLSLLGFGILKALKPRTQSFTPTNLDLFYTSVSAATVSSMSVVEMEVFSNAQLLVMTLLMFVGGEVFTSMVRLHLHAFTMATKPSVESVGKTESSSSRSRPRDILDQIELTVDDDHHSGSSPFDQSKNSSFLKYDSIKFLGFVVLGYLLVVQILGVVSVLIYLGVVSSAANVLRKKGISASTFAAFTIVSTFASCGFVPTNENMIVFSKNSGLLLIILPQIFLGNTLFPSALRLVIWILGRRINKVEAKYLLENSSKEIGFQHLLPRLQSLLLVATVFGFLLIGFVLFSSMEWNAAGLDGLNTYRKVVGIFFQCANARHTGETIVDLSTIAPAILVFFVVMMYLPPYTSFLPVERDEQSSSKFEGKETKKNKVIENIVFSQLSYLAIFIILICITERKSLKEDPLNFNVLNITLEVISAYGNVGFTTGYSCDRQLRADPKCVNKWYGFSGKWSDEGKLILIVVMFFGRLKQFNMNGGRAWKLL</sequence>
<protein>
    <submittedName>
        <fullName evidence="9">Uncharacterized protein</fullName>
    </submittedName>
</protein>
<feature type="transmembrane region" description="Helical" evidence="8">
    <location>
        <begin position="187"/>
        <end position="213"/>
    </location>
</feature>
<keyword evidence="4 8" id="KW-0812">Transmembrane</keyword>
<gene>
    <name evidence="9" type="ORF">C2S53_006287</name>
</gene>
<evidence type="ECO:0000256" key="1">
    <source>
        <dbReference type="ARBA" id="ARBA00004141"/>
    </source>
</evidence>
<dbReference type="PANTHER" id="PTHR31064:SF38">
    <property type="entry name" value="CATION TRANSPORTER HKT1_4-RELATED"/>
    <property type="match status" value="1"/>
</dbReference>
<organism evidence="9 10">
    <name type="scientific">Perilla frutescens var. hirtella</name>
    <name type="common">Perilla citriodora</name>
    <name type="synonym">Perilla setoyensis</name>
    <dbReference type="NCBI Taxonomy" id="608512"/>
    <lineage>
        <taxon>Eukaryota</taxon>
        <taxon>Viridiplantae</taxon>
        <taxon>Streptophyta</taxon>
        <taxon>Embryophyta</taxon>
        <taxon>Tracheophyta</taxon>
        <taxon>Spermatophyta</taxon>
        <taxon>Magnoliopsida</taxon>
        <taxon>eudicotyledons</taxon>
        <taxon>Gunneridae</taxon>
        <taxon>Pentapetalae</taxon>
        <taxon>asterids</taxon>
        <taxon>lamiids</taxon>
        <taxon>Lamiales</taxon>
        <taxon>Lamiaceae</taxon>
        <taxon>Nepetoideae</taxon>
        <taxon>Elsholtzieae</taxon>
        <taxon>Perilla</taxon>
    </lineage>
</organism>
<accession>A0AAD4P0B1</accession>
<evidence type="ECO:0000256" key="4">
    <source>
        <dbReference type="ARBA" id="ARBA00022692"/>
    </source>
</evidence>
<evidence type="ECO:0000256" key="2">
    <source>
        <dbReference type="ARBA" id="ARBA00010864"/>
    </source>
</evidence>
<name>A0AAD4P0B1_PERFH</name>
<dbReference type="GO" id="GO:0008324">
    <property type="term" value="F:monoatomic cation transmembrane transporter activity"/>
    <property type="evidence" value="ECO:0007669"/>
    <property type="project" value="InterPro"/>
</dbReference>
<evidence type="ECO:0000313" key="10">
    <source>
        <dbReference type="Proteomes" id="UP001190926"/>
    </source>
</evidence>
<keyword evidence="3" id="KW-0813">Transport</keyword>
<feature type="transmembrane region" description="Helical" evidence="8">
    <location>
        <begin position="40"/>
        <end position="58"/>
    </location>
</feature>
<proteinExistence type="inferred from homology"/>
<dbReference type="EMBL" id="SDAM02002107">
    <property type="protein sequence ID" value="KAH6821456.1"/>
    <property type="molecule type" value="Genomic_DNA"/>
</dbReference>
<comment type="caution">
    <text evidence="9">The sequence shown here is derived from an EMBL/GenBank/DDBJ whole genome shotgun (WGS) entry which is preliminary data.</text>
</comment>
<feature type="transmembrane region" description="Helical" evidence="8">
    <location>
        <begin position="319"/>
        <end position="339"/>
    </location>
</feature>
<dbReference type="Pfam" id="PF02386">
    <property type="entry name" value="TrkH"/>
    <property type="match status" value="1"/>
</dbReference>
<evidence type="ECO:0000256" key="5">
    <source>
        <dbReference type="ARBA" id="ARBA00022989"/>
    </source>
</evidence>
<dbReference type="PANTHER" id="PTHR31064">
    <property type="entry name" value="POTASSIUM TRANSPORT PROTEIN DDB_G0292412-RELATED"/>
    <property type="match status" value="1"/>
</dbReference>
<evidence type="ECO:0000313" key="9">
    <source>
        <dbReference type="EMBL" id="KAH6821456.1"/>
    </source>
</evidence>
<feature type="transmembrane region" description="Helical" evidence="8">
    <location>
        <begin position="260"/>
        <end position="287"/>
    </location>
</feature>
<dbReference type="GO" id="GO:0030001">
    <property type="term" value="P:metal ion transport"/>
    <property type="evidence" value="ECO:0007669"/>
    <property type="project" value="UniProtKB-ARBA"/>
</dbReference>
<feature type="transmembrane region" description="Helical" evidence="8">
    <location>
        <begin position="101"/>
        <end position="123"/>
    </location>
</feature>
<comment type="subcellular location">
    <subcellularLocation>
        <location evidence="1">Membrane</location>
        <topology evidence="1">Multi-pass membrane protein</topology>
    </subcellularLocation>
</comment>
<feature type="transmembrane region" description="Helical" evidence="8">
    <location>
        <begin position="225"/>
        <end position="248"/>
    </location>
</feature>
<feature type="transmembrane region" description="Helical" evidence="8">
    <location>
        <begin position="378"/>
        <end position="401"/>
    </location>
</feature>
<dbReference type="InterPro" id="IPR003445">
    <property type="entry name" value="Cat_transpt"/>
</dbReference>
<keyword evidence="10" id="KW-1185">Reference proteome</keyword>
<evidence type="ECO:0000256" key="3">
    <source>
        <dbReference type="ARBA" id="ARBA00022448"/>
    </source>
</evidence>
<evidence type="ECO:0000256" key="8">
    <source>
        <dbReference type="SAM" id="Phobius"/>
    </source>
</evidence>
<dbReference type="InterPro" id="IPR051143">
    <property type="entry name" value="TrkH_K-transport"/>
</dbReference>
<reference evidence="9 10" key="1">
    <citation type="journal article" date="2021" name="Nat. Commun.">
        <title>Incipient diploidization of the medicinal plant Perilla within 10,000 years.</title>
        <authorList>
            <person name="Zhang Y."/>
            <person name="Shen Q."/>
            <person name="Leng L."/>
            <person name="Zhang D."/>
            <person name="Chen S."/>
            <person name="Shi Y."/>
            <person name="Ning Z."/>
            <person name="Chen S."/>
        </authorList>
    </citation>
    <scope>NUCLEOTIDE SEQUENCE [LARGE SCALE GENOMIC DNA]</scope>
    <source>
        <strain evidence="10">cv. PC099</strain>
    </source>
</reference>